<dbReference type="PANTHER" id="PTHR43861:SF3">
    <property type="entry name" value="PUTATIVE (AFU_ORTHOLOGUE AFUA_2G14390)-RELATED"/>
    <property type="match status" value="1"/>
</dbReference>
<evidence type="ECO:0000313" key="2">
    <source>
        <dbReference type="EMBL" id="QSB17304.1"/>
    </source>
</evidence>
<reference evidence="2" key="1">
    <citation type="submission" date="2021-02" db="EMBL/GenBank/DDBJ databases">
        <title>Natrosporangium hydrolyticum gen. nov., sp. nov, a haloalkaliphilic actinobacterium from a soda solonchak soil.</title>
        <authorList>
            <person name="Sorokin D.Y."/>
            <person name="Khijniak T.V."/>
            <person name="Zakharycheva A.P."/>
            <person name="Boueva O.V."/>
            <person name="Ariskina E.V."/>
            <person name="Hahnke R.L."/>
            <person name="Bunk B."/>
            <person name="Sproer C."/>
            <person name="Schumann P."/>
            <person name="Evtushenko L.I."/>
            <person name="Kublanov I.V."/>
        </authorList>
    </citation>
    <scope>NUCLEOTIDE SEQUENCE</scope>
    <source>
        <strain evidence="2">DSM 106523</strain>
    </source>
</reference>
<keyword evidence="3" id="KW-1185">Reference proteome</keyword>
<dbReference type="Gene3D" id="3.40.50.150">
    <property type="entry name" value="Vaccinia Virus protein VP39"/>
    <property type="match status" value="1"/>
</dbReference>
<dbReference type="Proteomes" id="UP000662857">
    <property type="component" value="Chromosome"/>
</dbReference>
<evidence type="ECO:0000256" key="1">
    <source>
        <dbReference type="ARBA" id="ARBA00022679"/>
    </source>
</evidence>
<keyword evidence="1" id="KW-0808">Transferase</keyword>
<dbReference type="SUPFAM" id="SSF53335">
    <property type="entry name" value="S-adenosyl-L-methionine-dependent methyltransferases"/>
    <property type="match status" value="1"/>
</dbReference>
<accession>A0A895YHA9</accession>
<gene>
    <name evidence="2" type="ORF">JQS43_13210</name>
</gene>
<organism evidence="2 3">
    <name type="scientific">Natronosporangium hydrolyticum</name>
    <dbReference type="NCBI Taxonomy" id="2811111"/>
    <lineage>
        <taxon>Bacteria</taxon>
        <taxon>Bacillati</taxon>
        <taxon>Actinomycetota</taxon>
        <taxon>Actinomycetes</taxon>
        <taxon>Micromonosporales</taxon>
        <taxon>Micromonosporaceae</taxon>
        <taxon>Natronosporangium</taxon>
    </lineage>
</organism>
<dbReference type="GO" id="GO:0008168">
    <property type="term" value="F:methyltransferase activity"/>
    <property type="evidence" value="ECO:0007669"/>
    <property type="project" value="UniProtKB-KW"/>
</dbReference>
<dbReference type="AlphaFoldDB" id="A0A895YHA9"/>
<sequence length="239" mass="26139">MLDEFTRARLSRVGDLSGARCLEIGAGGGSIARWLGDQVGPTGRVLATDLNTRLLPEHPGYTRQQHDLTTEPVPEGPWDLIHARLVLAHIPSRREIFGRLVEALAPGGALVIQEWDGTPGDWAIAAPDQAAVSLLTDYQRAVGRRLQAHGLDYTWARELHGAMLAAGMVDVDTEVHARAWPGGTPGALLLTVTLDQLRDELLGEGFTAEQLDRVRELTRDPRLVWRGLLTYSTIGRRPA</sequence>
<dbReference type="EMBL" id="CP070499">
    <property type="protein sequence ID" value="QSB17304.1"/>
    <property type="molecule type" value="Genomic_DNA"/>
</dbReference>
<dbReference type="KEGG" id="nhy:JQS43_13210"/>
<keyword evidence="2" id="KW-0489">Methyltransferase</keyword>
<dbReference type="InterPro" id="IPR029063">
    <property type="entry name" value="SAM-dependent_MTases_sf"/>
</dbReference>
<dbReference type="CDD" id="cd02440">
    <property type="entry name" value="AdoMet_MTases"/>
    <property type="match status" value="1"/>
</dbReference>
<dbReference type="PANTHER" id="PTHR43861">
    <property type="entry name" value="TRANS-ACONITATE 2-METHYLTRANSFERASE-RELATED"/>
    <property type="match status" value="1"/>
</dbReference>
<protein>
    <submittedName>
        <fullName evidence="2">Class I SAM-dependent methyltransferase</fullName>
    </submittedName>
</protein>
<evidence type="ECO:0000313" key="3">
    <source>
        <dbReference type="Proteomes" id="UP000662857"/>
    </source>
</evidence>
<dbReference type="Pfam" id="PF13489">
    <property type="entry name" value="Methyltransf_23"/>
    <property type="match status" value="1"/>
</dbReference>
<proteinExistence type="predicted"/>
<dbReference type="GO" id="GO:0032259">
    <property type="term" value="P:methylation"/>
    <property type="evidence" value="ECO:0007669"/>
    <property type="project" value="UniProtKB-KW"/>
</dbReference>
<name>A0A895YHA9_9ACTN</name>